<evidence type="ECO:0000256" key="2">
    <source>
        <dbReference type="SAM" id="Phobius"/>
    </source>
</evidence>
<evidence type="ECO:0000313" key="4">
    <source>
        <dbReference type="Proteomes" id="UP000708208"/>
    </source>
</evidence>
<reference evidence="3" key="1">
    <citation type="submission" date="2021-06" db="EMBL/GenBank/DDBJ databases">
        <authorList>
            <person name="Hodson N. C."/>
            <person name="Mongue J. A."/>
            <person name="Jaron S. K."/>
        </authorList>
    </citation>
    <scope>NUCLEOTIDE SEQUENCE</scope>
</reference>
<evidence type="ECO:0000256" key="1">
    <source>
        <dbReference type="SAM" id="MobiDB-lite"/>
    </source>
</evidence>
<keyword evidence="2" id="KW-1133">Transmembrane helix</keyword>
<feature type="non-terminal residue" evidence="3">
    <location>
        <position position="1"/>
    </location>
</feature>
<feature type="compositionally biased region" description="Polar residues" evidence="1">
    <location>
        <begin position="71"/>
        <end position="87"/>
    </location>
</feature>
<keyword evidence="2" id="KW-0472">Membrane</keyword>
<gene>
    <name evidence="3" type="ORF">AFUS01_LOCUS24379</name>
</gene>
<sequence length="192" mass="21039">DNREKSQEGESNKRVDMAQWIFLAGLLFTTRLMSGVSGAPRMSEGLTPLTANIGNANEHPKEELELVSLKSGSGTSDANGMKSSPGSESLDEKMILKSPPSPRPQITPKPAVNMEHPAPSDNDNENSERYQAKLPIMLSVEDKRKEMGKTNNGMVGEQPDYTPQDIAEYIFWTGDEKGVAMALNDFVQDDLV</sequence>
<keyword evidence="2" id="KW-0812">Transmembrane</keyword>
<dbReference type="OrthoDB" id="6348293at2759"/>
<name>A0A8J2PH05_9HEXA</name>
<keyword evidence="4" id="KW-1185">Reference proteome</keyword>
<organism evidence="3 4">
    <name type="scientific">Allacma fusca</name>
    <dbReference type="NCBI Taxonomy" id="39272"/>
    <lineage>
        <taxon>Eukaryota</taxon>
        <taxon>Metazoa</taxon>
        <taxon>Ecdysozoa</taxon>
        <taxon>Arthropoda</taxon>
        <taxon>Hexapoda</taxon>
        <taxon>Collembola</taxon>
        <taxon>Symphypleona</taxon>
        <taxon>Sminthuridae</taxon>
        <taxon>Allacma</taxon>
    </lineage>
</organism>
<accession>A0A8J2PH05</accession>
<comment type="caution">
    <text evidence="3">The sequence shown here is derived from an EMBL/GenBank/DDBJ whole genome shotgun (WGS) entry which is preliminary data.</text>
</comment>
<evidence type="ECO:0000313" key="3">
    <source>
        <dbReference type="EMBL" id="CAG7785774.1"/>
    </source>
</evidence>
<dbReference type="AlphaFoldDB" id="A0A8J2PH05"/>
<feature type="transmembrane region" description="Helical" evidence="2">
    <location>
        <begin position="20"/>
        <end position="39"/>
    </location>
</feature>
<dbReference type="EMBL" id="CAJVCH010303574">
    <property type="protein sequence ID" value="CAG7785774.1"/>
    <property type="molecule type" value="Genomic_DNA"/>
</dbReference>
<protein>
    <submittedName>
        <fullName evidence="3">Uncharacterized protein</fullName>
    </submittedName>
</protein>
<proteinExistence type="predicted"/>
<dbReference type="Proteomes" id="UP000708208">
    <property type="component" value="Unassembled WGS sequence"/>
</dbReference>
<feature type="region of interest" description="Disordered" evidence="1">
    <location>
        <begin position="71"/>
        <end position="127"/>
    </location>
</feature>